<evidence type="ECO:0000256" key="1">
    <source>
        <dbReference type="ARBA" id="ARBA00008668"/>
    </source>
</evidence>
<evidence type="ECO:0000313" key="5">
    <source>
        <dbReference type="EnsemblPlants" id="EMT01150"/>
    </source>
</evidence>
<reference evidence="5" key="1">
    <citation type="submission" date="2015-06" db="UniProtKB">
        <authorList>
            <consortium name="EnsemblPlants"/>
        </authorList>
    </citation>
    <scope>IDENTIFICATION</scope>
</reference>
<evidence type="ECO:0000256" key="2">
    <source>
        <dbReference type="ARBA" id="ARBA00022729"/>
    </source>
</evidence>
<keyword evidence="3" id="KW-0378">Hydrolase</keyword>
<evidence type="ECO:0000256" key="3">
    <source>
        <dbReference type="ARBA" id="ARBA00022801"/>
    </source>
</evidence>
<dbReference type="PROSITE" id="PS51257">
    <property type="entry name" value="PROKAR_LIPOPROTEIN"/>
    <property type="match status" value="1"/>
</dbReference>
<dbReference type="PANTHER" id="PTHR22835">
    <property type="entry name" value="ZINC FINGER FYVE DOMAIN CONTAINING PROTEIN"/>
    <property type="match status" value="1"/>
</dbReference>
<dbReference type="Pfam" id="PF00657">
    <property type="entry name" value="Lipase_GDSL"/>
    <property type="match status" value="1"/>
</dbReference>
<dbReference type="EnsemblPlants" id="EMT01150">
    <property type="protein sequence ID" value="EMT01150"/>
    <property type="gene ID" value="F775_20742"/>
</dbReference>
<proteinExistence type="inferred from homology"/>
<dbReference type="InterPro" id="IPR001087">
    <property type="entry name" value="GDSL"/>
</dbReference>
<evidence type="ECO:0000256" key="4">
    <source>
        <dbReference type="ARBA" id="ARBA00023180"/>
    </source>
</evidence>
<name>R7VZS1_AEGTA</name>
<dbReference type="SUPFAM" id="SSF52266">
    <property type="entry name" value="SGNH hydrolase"/>
    <property type="match status" value="1"/>
</dbReference>
<dbReference type="GO" id="GO:0016788">
    <property type="term" value="F:hydrolase activity, acting on ester bonds"/>
    <property type="evidence" value="ECO:0007669"/>
    <property type="project" value="InterPro"/>
</dbReference>
<keyword evidence="2" id="KW-0732">Signal</keyword>
<dbReference type="CDD" id="cd01837">
    <property type="entry name" value="SGNH_plant_lipase_like"/>
    <property type="match status" value="1"/>
</dbReference>
<dbReference type="PANTHER" id="PTHR22835:SF649">
    <property type="entry name" value="OS01G0651000 PROTEIN"/>
    <property type="match status" value="1"/>
</dbReference>
<dbReference type="InterPro" id="IPR036514">
    <property type="entry name" value="SGNH_hydro_sf"/>
</dbReference>
<accession>R7VZS1</accession>
<dbReference type="InterPro" id="IPR035669">
    <property type="entry name" value="SGNH_plant_lipase-like"/>
</dbReference>
<protein>
    <submittedName>
        <fullName evidence="5">GDSL esterase/lipase</fullName>
    </submittedName>
</protein>
<dbReference type="AlphaFoldDB" id="R7VZS1"/>
<comment type="similarity">
    <text evidence="1">Belongs to the 'GDSL' lipolytic enzyme family.</text>
</comment>
<dbReference type="Gene3D" id="3.40.50.1110">
    <property type="entry name" value="SGNH hydrolase"/>
    <property type="match status" value="1"/>
</dbReference>
<keyword evidence="4" id="KW-0325">Glycoprotein</keyword>
<sequence length="343" mass="37848">MASERRGHRSISSCILLVAVVLLLSAPGSSASCYKRIFSFGDSIIDTGNFVYSTGSAPNALKEFPYGMTFFHHPTGRVCDGRVLLDFYAQALGLPLVQPSLPEQRSGQCTFGANFAVFAATALPPEYFKRWGLGARRLLGESLIILGEIGGNDYNFWLLNNNKTRETAYQFIPDVVNRIISIAQELIDLGAKTIMIPGNFPIGCVPKYLNDHQTGNRADYDQFGCLRWYNDFSMRHNTALSNEVNRLRARHPWVKLIYADYFGAAMEIFRNPHRFGIGDPLVACCGGGGRYHVGTCDKHSAIMGSPANCANWDGIHMTEKAYNVIADGVLHGPYANPPLLHSC</sequence>
<organism evidence="5">
    <name type="scientific">Aegilops tauschii</name>
    <name type="common">Tausch's goatgrass</name>
    <name type="synonym">Aegilops squarrosa</name>
    <dbReference type="NCBI Taxonomy" id="37682"/>
    <lineage>
        <taxon>Eukaryota</taxon>
        <taxon>Viridiplantae</taxon>
        <taxon>Streptophyta</taxon>
        <taxon>Embryophyta</taxon>
        <taxon>Tracheophyta</taxon>
        <taxon>Spermatophyta</taxon>
        <taxon>Magnoliopsida</taxon>
        <taxon>Liliopsida</taxon>
        <taxon>Poales</taxon>
        <taxon>Poaceae</taxon>
        <taxon>BOP clade</taxon>
        <taxon>Pooideae</taxon>
        <taxon>Triticodae</taxon>
        <taxon>Triticeae</taxon>
        <taxon>Triticinae</taxon>
        <taxon>Aegilops</taxon>
    </lineage>
</organism>